<dbReference type="EMBL" id="SSTD01004048">
    <property type="protein sequence ID" value="TYK24132.1"/>
    <property type="molecule type" value="Genomic_DNA"/>
</dbReference>
<evidence type="ECO:0000313" key="3">
    <source>
        <dbReference type="Proteomes" id="UP000321393"/>
    </source>
</evidence>
<evidence type="ECO:0000313" key="1">
    <source>
        <dbReference type="EMBL" id="KAA0051532.1"/>
    </source>
</evidence>
<accession>A0A5A7U708</accession>
<dbReference type="AlphaFoldDB" id="A0A5A7U708"/>
<protein>
    <submittedName>
        <fullName evidence="1">Uncharacterized protein</fullName>
    </submittedName>
</protein>
<dbReference type="EMBL" id="SSTE01011259">
    <property type="protein sequence ID" value="KAA0051532.1"/>
    <property type="molecule type" value="Genomic_DNA"/>
</dbReference>
<proteinExistence type="predicted"/>
<gene>
    <name evidence="2" type="ORF">E5676_scaffold610G00300</name>
    <name evidence="1" type="ORF">E6C27_scaffold174G00630</name>
</gene>
<comment type="caution">
    <text evidence="1">The sequence shown here is derived from an EMBL/GenBank/DDBJ whole genome shotgun (WGS) entry which is preliminary data.</text>
</comment>
<evidence type="ECO:0000313" key="4">
    <source>
        <dbReference type="Proteomes" id="UP000321947"/>
    </source>
</evidence>
<name>A0A5A7U708_CUCMM</name>
<dbReference type="Proteomes" id="UP000321393">
    <property type="component" value="Unassembled WGS sequence"/>
</dbReference>
<sequence length="216" mass="24792">MTLSLLQHGLFKLPPLVVGIIHLSYMLRSLTFSSSWDHPPFLLGSAASPVIALACQQYLNQEMEKFSGVVFTTIDPSRCFSYLFSILHLLLIFTYFRNRKILSFSVGDAQFHIMSKRLRNSFSNCFQLSMTSNSKSVYHSKVFSFKLQTNCLTSWSPLDHAFSHVSTKWMICCFGLPFPSNCWNFGGWYPNDILKLSILLVYGLEYMKEVYDGPPY</sequence>
<dbReference type="Proteomes" id="UP000321947">
    <property type="component" value="Unassembled WGS sequence"/>
</dbReference>
<reference evidence="3 4" key="1">
    <citation type="submission" date="2019-08" db="EMBL/GenBank/DDBJ databases">
        <title>Draft genome sequences of two oriental melons (Cucumis melo L. var makuwa).</title>
        <authorList>
            <person name="Kwon S.-Y."/>
        </authorList>
    </citation>
    <scope>NUCLEOTIDE SEQUENCE [LARGE SCALE GENOMIC DNA]</scope>
    <source>
        <strain evidence="4">cv. Chang Bougi</strain>
        <strain evidence="3">cv. SW 3</strain>
        <tissue evidence="1">Leaf</tissue>
    </source>
</reference>
<evidence type="ECO:0000313" key="2">
    <source>
        <dbReference type="EMBL" id="TYK24132.1"/>
    </source>
</evidence>
<organism evidence="1 3">
    <name type="scientific">Cucumis melo var. makuwa</name>
    <name type="common">Oriental melon</name>
    <dbReference type="NCBI Taxonomy" id="1194695"/>
    <lineage>
        <taxon>Eukaryota</taxon>
        <taxon>Viridiplantae</taxon>
        <taxon>Streptophyta</taxon>
        <taxon>Embryophyta</taxon>
        <taxon>Tracheophyta</taxon>
        <taxon>Spermatophyta</taxon>
        <taxon>Magnoliopsida</taxon>
        <taxon>eudicotyledons</taxon>
        <taxon>Gunneridae</taxon>
        <taxon>Pentapetalae</taxon>
        <taxon>rosids</taxon>
        <taxon>fabids</taxon>
        <taxon>Cucurbitales</taxon>
        <taxon>Cucurbitaceae</taxon>
        <taxon>Benincaseae</taxon>
        <taxon>Cucumis</taxon>
    </lineage>
</organism>
<dbReference type="OrthoDB" id="10583937at2759"/>